<keyword evidence="2" id="KW-1185">Reference proteome</keyword>
<dbReference type="Pfam" id="PF20291">
    <property type="entry name" value="MC5"/>
    <property type="match status" value="1"/>
</dbReference>
<dbReference type="EMBL" id="JBHTKY010000027">
    <property type="protein sequence ID" value="MFD1166971.1"/>
    <property type="molecule type" value="Genomic_DNA"/>
</dbReference>
<dbReference type="Proteomes" id="UP001597205">
    <property type="component" value="Unassembled WGS sequence"/>
</dbReference>
<accession>A0ABW3RP51</accession>
<protein>
    <submittedName>
        <fullName evidence="1">ABC-three component system middle component 5</fullName>
    </submittedName>
</protein>
<dbReference type="RefSeq" id="WP_380898001.1">
    <property type="nucleotide sequence ID" value="NZ_JBHTKY010000027.1"/>
</dbReference>
<evidence type="ECO:0000313" key="2">
    <source>
        <dbReference type="Proteomes" id="UP001597205"/>
    </source>
</evidence>
<organism evidence="1 2">
    <name type="scientific">Sphingobacterium daejeonense</name>
    <dbReference type="NCBI Taxonomy" id="371142"/>
    <lineage>
        <taxon>Bacteria</taxon>
        <taxon>Pseudomonadati</taxon>
        <taxon>Bacteroidota</taxon>
        <taxon>Sphingobacteriia</taxon>
        <taxon>Sphingobacteriales</taxon>
        <taxon>Sphingobacteriaceae</taxon>
        <taxon>Sphingobacterium</taxon>
    </lineage>
</organism>
<gene>
    <name evidence="1" type="ORF">ACFQ2C_15290</name>
</gene>
<proteinExistence type="predicted"/>
<name>A0ABW3RP51_9SPHI</name>
<reference evidence="2" key="1">
    <citation type="journal article" date="2019" name="Int. J. Syst. Evol. Microbiol.">
        <title>The Global Catalogue of Microorganisms (GCM) 10K type strain sequencing project: providing services to taxonomists for standard genome sequencing and annotation.</title>
        <authorList>
            <consortium name="The Broad Institute Genomics Platform"/>
            <consortium name="The Broad Institute Genome Sequencing Center for Infectious Disease"/>
            <person name="Wu L."/>
            <person name="Ma J."/>
        </authorList>
    </citation>
    <scope>NUCLEOTIDE SEQUENCE [LARGE SCALE GENOMIC DNA]</scope>
    <source>
        <strain evidence="2">CCUG 52468</strain>
    </source>
</reference>
<evidence type="ECO:0000313" key="1">
    <source>
        <dbReference type="EMBL" id="MFD1166971.1"/>
    </source>
</evidence>
<dbReference type="InterPro" id="IPR046901">
    <property type="entry name" value="ABC-3C_MC5"/>
</dbReference>
<comment type="caution">
    <text evidence="1">The sequence shown here is derived from an EMBL/GenBank/DDBJ whole genome shotgun (WGS) entry which is preliminary data.</text>
</comment>
<sequence>MILYNNAFDLYHTIFRMLHLLSKINPDEKIETDKIRIWDYYLLFPNEIFKLKPQRNEIEFKKILKQLNITKTNPYQEIYDERKTLEKIKPYQISALTCLASYNIIDKDSLLENFIKINSLDHLENYSKSVGELSAREKNIITIVTSSFYDISLFGAKGLKFRSNLMESKYDE</sequence>